<name>A0A8T0KHD5_PHAAN</name>
<accession>A0A8T0KHD5</accession>
<sequence>MGTAHSSHTNLGSECTSYDAGATGSIARWGKSFEVSMGHNKENDNTEVWGVKYKTCHKKNTCGFNLKASRDRNGVESIHFGLGDFGDNKTEFAVKITRVGRDGLRGGISGIDSCNAPVSFTRAKQDHTIETTLVAYGCSFREGLFVLEMKKKVNSEHAYMVNMAHYYITKDVGLSVEAKIHRSKSCFSVEVEGPFKHPSDELRKVLVKTRRTGILSRSACSHCNVAKVKSSSDGGKSGESNSSLKAQPSSQKGHEIANNHAFSSSIKEQYNKGLINSTGYTTVGIPTSSSPLLLTHNLSSEAERMNPNMFRLRKPWVLRLTVRDL</sequence>
<proteinExistence type="predicted"/>
<evidence type="ECO:0000256" key="1">
    <source>
        <dbReference type="SAM" id="MobiDB-lite"/>
    </source>
</evidence>
<dbReference type="Proteomes" id="UP000743370">
    <property type="component" value="Unassembled WGS sequence"/>
</dbReference>
<feature type="region of interest" description="Disordered" evidence="1">
    <location>
        <begin position="227"/>
        <end position="255"/>
    </location>
</feature>
<evidence type="ECO:0000313" key="2">
    <source>
        <dbReference type="EMBL" id="KAG2398372.1"/>
    </source>
</evidence>
<dbReference type="EMBL" id="JABFOF010000004">
    <property type="protein sequence ID" value="KAG2398372.1"/>
    <property type="molecule type" value="Genomic_DNA"/>
</dbReference>
<dbReference type="AlphaFoldDB" id="A0A8T0KHD5"/>
<evidence type="ECO:0000313" key="3">
    <source>
        <dbReference type="Proteomes" id="UP000743370"/>
    </source>
</evidence>
<reference evidence="2 3" key="1">
    <citation type="submission" date="2020-05" db="EMBL/GenBank/DDBJ databases">
        <title>Vigna angularis (adzuki bean) Var. LongXiaoDou No. 4 denovo assembly.</title>
        <authorList>
            <person name="Xiang H."/>
        </authorList>
    </citation>
    <scope>NUCLEOTIDE SEQUENCE [LARGE SCALE GENOMIC DNA]</scope>
    <source>
        <tissue evidence="2">Leaf</tissue>
    </source>
</reference>
<comment type="caution">
    <text evidence="2">The sequence shown here is derived from an EMBL/GenBank/DDBJ whole genome shotgun (WGS) entry which is preliminary data.</text>
</comment>
<protein>
    <submittedName>
        <fullName evidence="2">Uncharacterized protein</fullName>
    </submittedName>
</protein>
<organism evidence="2 3">
    <name type="scientific">Phaseolus angularis</name>
    <name type="common">Azuki bean</name>
    <name type="synonym">Vigna angularis</name>
    <dbReference type="NCBI Taxonomy" id="3914"/>
    <lineage>
        <taxon>Eukaryota</taxon>
        <taxon>Viridiplantae</taxon>
        <taxon>Streptophyta</taxon>
        <taxon>Embryophyta</taxon>
        <taxon>Tracheophyta</taxon>
        <taxon>Spermatophyta</taxon>
        <taxon>Magnoliopsida</taxon>
        <taxon>eudicotyledons</taxon>
        <taxon>Gunneridae</taxon>
        <taxon>Pentapetalae</taxon>
        <taxon>rosids</taxon>
        <taxon>fabids</taxon>
        <taxon>Fabales</taxon>
        <taxon>Fabaceae</taxon>
        <taxon>Papilionoideae</taxon>
        <taxon>50 kb inversion clade</taxon>
        <taxon>NPAAA clade</taxon>
        <taxon>indigoferoid/millettioid clade</taxon>
        <taxon>Phaseoleae</taxon>
        <taxon>Vigna</taxon>
    </lineage>
</organism>
<gene>
    <name evidence="2" type="ORF">HKW66_Vig0091470</name>
</gene>
<feature type="compositionally biased region" description="Low complexity" evidence="1">
    <location>
        <begin position="227"/>
        <end position="243"/>
    </location>
</feature>